<protein>
    <recommendedName>
        <fullName evidence="3">Molecular chaperone</fullName>
    </recommendedName>
</protein>
<dbReference type="Gene3D" id="3.90.640.10">
    <property type="entry name" value="Actin, Chain A, domain 4"/>
    <property type="match status" value="1"/>
</dbReference>
<organism evidence="1 2">
    <name type="scientific">Velocimicrobium porci</name>
    <dbReference type="NCBI Taxonomy" id="2606634"/>
    <lineage>
        <taxon>Bacteria</taxon>
        <taxon>Bacillati</taxon>
        <taxon>Bacillota</taxon>
        <taxon>Clostridia</taxon>
        <taxon>Lachnospirales</taxon>
        <taxon>Lachnospiraceae</taxon>
        <taxon>Velocimicrobium</taxon>
    </lineage>
</organism>
<name>A0A6L5Y133_9FIRM</name>
<dbReference type="Gene3D" id="3.30.420.40">
    <property type="match status" value="2"/>
</dbReference>
<dbReference type="EMBL" id="VUMT01000018">
    <property type="protein sequence ID" value="MSS64391.1"/>
    <property type="molecule type" value="Genomic_DNA"/>
</dbReference>
<evidence type="ECO:0008006" key="3">
    <source>
        <dbReference type="Google" id="ProtNLM"/>
    </source>
</evidence>
<dbReference type="SUPFAM" id="SSF53067">
    <property type="entry name" value="Actin-like ATPase domain"/>
    <property type="match status" value="1"/>
</dbReference>
<evidence type="ECO:0000313" key="1">
    <source>
        <dbReference type="EMBL" id="MSS64391.1"/>
    </source>
</evidence>
<comment type="caution">
    <text evidence="1">The sequence shown here is derived from an EMBL/GenBank/DDBJ whole genome shotgun (WGS) entry which is preliminary data.</text>
</comment>
<reference evidence="1 2" key="1">
    <citation type="submission" date="2019-08" db="EMBL/GenBank/DDBJ databases">
        <title>In-depth cultivation of the pig gut microbiome towards novel bacterial diversity and tailored functional studies.</title>
        <authorList>
            <person name="Wylensek D."/>
            <person name="Hitch T.C.A."/>
            <person name="Clavel T."/>
        </authorList>
    </citation>
    <scope>NUCLEOTIDE SEQUENCE [LARGE SCALE GENOMIC DNA]</scope>
    <source>
        <strain evidence="1 2">WCA-693-APC-MOT-I</strain>
    </source>
</reference>
<gene>
    <name evidence="1" type="ORF">FYJ58_10970</name>
</gene>
<dbReference type="Proteomes" id="UP000482209">
    <property type="component" value="Unassembled WGS sequence"/>
</dbReference>
<keyword evidence="2" id="KW-1185">Reference proteome</keyword>
<sequence length="527" mass="62374">MTDFDGNRCELRGGDFVRAFLLYIIKMAEQQNKVKYQKICLTCPVKQQYLSMKMYQDVLKEYEIVTTDVIDEAVAVLYHSLQQEINTMTYQSGEERKVLILDCGGGTSDMVQCSYAVKDSKITNDLEIHVTYADGNTNFGGNNLTYRIFQYIKVQLAAYYQTGAIWKIDHFFEHVYKMFYEWIDCHGMEACYKKLEEAYEEVEFLIPTKYADYQTGSEEMFLKVRGNFYFLWQMAEQVKRKFYQKTGAVSISIGQEFYSEFQLYVRNKHGYLQLYTSCPDILLLKEEINILLKPEIYHFMKHFIEPYYDSMELYDMDRIYLAGQTLSIELFRDILKEYIPGRKARGTEINSYEKKLMCIDGAIAYHGAKRIGKIRPVITYDSPKIPYFLIVEDFHSETGEKVLIWESMVMKDVYSYISRPMETKELVLTLQDKDKKQLHQDFVRIDANEFQETGYEELMKNYPVFLQKDLDNIVSGEMKTFIYTDGKSWGYYVCSVARRTNTLCYLHPYFIPFEENQWKMNFFDGMH</sequence>
<dbReference type="RefSeq" id="WP_154519783.1">
    <property type="nucleotide sequence ID" value="NZ_VUMT01000018.1"/>
</dbReference>
<dbReference type="InterPro" id="IPR043129">
    <property type="entry name" value="ATPase_NBD"/>
</dbReference>
<evidence type="ECO:0000313" key="2">
    <source>
        <dbReference type="Proteomes" id="UP000482209"/>
    </source>
</evidence>
<dbReference type="AlphaFoldDB" id="A0A6L5Y133"/>
<proteinExistence type="predicted"/>
<accession>A0A6L5Y133</accession>